<dbReference type="STRING" id="123214.PERMA_0956"/>
<dbReference type="InterPro" id="IPR006684">
    <property type="entry name" value="YbgC/YbaW"/>
</dbReference>
<evidence type="ECO:0000313" key="4">
    <source>
        <dbReference type="Proteomes" id="UP000001366"/>
    </source>
</evidence>
<organism evidence="3 4">
    <name type="scientific">Persephonella marina (strain DSM 14350 / EX-H1)</name>
    <dbReference type="NCBI Taxonomy" id="123214"/>
    <lineage>
        <taxon>Bacteria</taxon>
        <taxon>Pseudomonadati</taxon>
        <taxon>Aquificota</taxon>
        <taxon>Aquificia</taxon>
        <taxon>Aquificales</taxon>
        <taxon>Hydrogenothermaceae</taxon>
        <taxon>Persephonella</taxon>
    </lineage>
</organism>
<evidence type="ECO:0000313" key="3">
    <source>
        <dbReference type="EMBL" id="ACO04812.1"/>
    </source>
</evidence>
<dbReference type="Pfam" id="PF13279">
    <property type="entry name" value="4HBT_2"/>
    <property type="match status" value="1"/>
</dbReference>
<proteinExistence type="inferred from homology"/>
<sequence>MEVIYPRKVNFYETDAQGVVHHSNYPRYFEEARGFFLESIGFPYPDVREKLNTDIVLLELHVKYRHPLYYGDRFEILTQLKMENRYFFRFFYTIRKGNDTVSTGETRHCCIDRDTRRMIPVPEEIKLRLK</sequence>
<dbReference type="NCBIfam" id="TIGR00051">
    <property type="entry name" value="YbgC/FadM family acyl-CoA thioesterase"/>
    <property type="match status" value="1"/>
</dbReference>
<dbReference type="PIRSF" id="PIRSF003230">
    <property type="entry name" value="YbgC"/>
    <property type="match status" value="1"/>
</dbReference>
<evidence type="ECO:0000256" key="2">
    <source>
        <dbReference type="ARBA" id="ARBA00022801"/>
    </source>
</evidence>
<dbReference type="RefSeq" id="WP_015898916.1">
    <property type="nucleotide sequence ID" value="NC_012440.1"/>
</dbReference>
<reference evidence="3 4" key="1">
    <citation type="journal article" date="2009" name="J. Bacteriol.">
        <title>Complete and draft genome sequences of six members of the Aquificales.</title>
        <authorList>
            <person name="Reysenbach A.L."/>
            <person name="Hamamura N."/>
            <person name="Podar M."/>
            <person name="Griffiths E."/>
            <person name="Ferreira S."/>
            <person name="Hochstein R."/>
            <person name="Heidelberg J."/>
            <person name="Johnson J."/>
            <person name="Mead D."/>
            <person name="Pohorille A."/>
            <person name="Sarmiento M."/>
            <person name="Schweighofer K."/>
            <person name="Seshadri R."/>
            <person name="Voytek M.A."/>
        </authorList>
    </citation>
    <scope>NUCLEOTIDE SEQUENCE [LARGE SCALE GENOMIC DNA]</scope>
    <source>
        <strain evidence="4">DSM 14350 / EX-H1</strain>
    </source>
</reference>
<dbReference type="Gene3D" id="3.10.129.10">
    <property type="entry name" value="Hotdog Thioesterase"/>
    <property type="match status" value="1"/>
</dbReference>
<dbReference type="eggNOG" id="COG0824">
    <property type="taxonomic scope" value="Bacteria"/>
</dbReference>
<protein>
    <submittedName>
        <fullName evidence="3">4-hydroxybenzoyl-CoA thioesterase</fullName>
    </submittedName>
</protein>
<dbReference type="OrthoDB" id="9800856at2"/>
<dbReference type="KEGG" id="pmx:PERMA_0956"/>
<dbReference type="SUPFAM" id="SSF54637">
    <property type="entry name" value="Thioesterase/thiol ester dehydrase-isomerase"/>
    <property type="match status" value="1"/>
</dbReference>
<dbReference type="PANTHER" id="PTHR31793">
    <property type="entry name" value="4-HYDROXYBENZOYL-COA THIOESTERASE FAMILY MEMBER"/>
    <property type="match status" value="1"/>
</dbReference>
<dbReference type="CDD" id="cd00586">
    <property type="entry name" value="4HBT"/>
    <property type="match status" value="1"/>
</dbReference>
<dbReference type="AlphaFoldDB" id="C0QPZ6"/>
<dbReference type="PANTHER" id="PTHR31793:SF27">
    <property type="entry name" value="NOVEL THIOESTERASE SUPERFAMILY DOMAIN AND SAPOSIN A-TYPE DOMAIN CONTAINING PROTEIN (0610012H03RIK)"/>
    <property type="match status" value="1"/>
</dbReference>
<dbReference type="EMBL" id="CP001230">
    <property type="protein sequence ID" value="ACO04812.1"/>
    <property type="molecule type" value="Genomic_DNA"/>
</dbReference>
<keyword evidence="4" id="KW-1185">Reference proteome</keyword>
<dbReference type="InterPro" id="IPR029069">
    <property type="entry name" value="HotDog_dom_sf"/>
</dbReference>
<dbReference type="InterPro" id="IPR050563">
    <property type="entry name" value="4-hydroxybenzoyl-CoA_TE"/>
</dbReference>
<dbReference type="PaxDb" id="123214-PERMA_0956"/>
<gene>
    <name evidence="3" type="ordered locus">PERMA_0956</name>
</gene>
<keyword evidence="2" id="KW-0378">Hydrolase</keyword>
<dbReference type="Proteomes" id="UP000001366">
    <property type="component" value="Chromosome"/>
</dbReference>
<dbReference type="GO" id="GO:0047617">
    <property type="term" value="F:fatty acyl-CoA hydrolase activity"/>
    <property type="evidence" value="ECO:0007669"/>
    <property type="project" value="TreeGrafter"/>
</dbReference>
<accession>C0QPZ6</accession>
<evidence type="ECO:0000256" key="1">
    <source>
        <dbReference type="ARBA" id="ARBA00005953"/>
    </source>
</evidence>
<name>C0QPZ6_PERMH</name>
<comment type="similarity">
    <text evidence="1">Belongs to the 4-hydroxybenzoyl-CoA thioesterase family.</text>
</comment>
<dbReference type="HOGENOM" id="CLU_101141_3_2_0"/>